<dbReference type="InterPro" id="IPR019452">
    <property type="entry name" value="VPS39/TGF_beta_rcpt-assoc_1"/>
</dbReference>
<evidence type="ECO:0000256" key="2">
    <source>
        <dbReference type="ARBA" id="ARBA00023136"/>
    </source>
</evidence>
<proteinExistence type="inferred from homology"/>
<dbReference type="InterPro" id="IPR001180">
    <property type="entry name" value="CNH_dom"/>
</dbReference>
<gene>
    <name evidence="7" type="ORF">NP233_g2376</name>
</gene>
<dbReference type="PROSITE" id="PS50219">
    <property type="entry name" value="CNH"/>
    <property type="match status" value="1"/>
</dbReference>
<evidence type="ECO:0000313" key="7">
    <source>
        <dbReference type="EMBL" id="KAJ3573523.1"/>
    </source>
</evidence>
<feature type="compositionally biased region" description="Pro residues" evidence="5">
    <location>
        <begin position="572"/>
        <end position="582"/>
    </location>
</feature>
<comment type="subcellular location">
    <subcellularLocation>
        <location evidence="1">Endomembrane system</location>
        <topology evidence="1">Peripheral membrane protein</topology>
    </subcellularLocation>
</comment>
<evidence type="ECO:0000259" key="6">
    <source>
        <dbReference type="PROSITE" id="PS50219"/>
    </source>
</evidence>
<feature type="domain" description="CNH" evidence="6">
    <location>
        <begin position="15"/>
        <end position="369"/>
    </location>
</feature>
<dbReference type="GO" id="GO:0012505">
    <property type="term" value="C:endomembrane system"/>
    <property type="evidence" value="ECO:0007669"/>
    <property type="project" value="UniProtKB-SubCell"/>
</dbReference>
<organism evidence="7 8">
    <name type="scientific">Leucocoprinus birnbaumii</name>
    <dbReference type="NCBI Taxonomy" id="56174"/>
    <lineage>
        <taxon>Eukaryota</taxon>
        <taxon>Fungi</taxon>
        <taxon>Dikarya</taxon>
        <taxon>Basidiomycota</taxon>
        <taxon>Agaricomycotina</taxon>
        <taxon>Agaricomycetes</taxon>
        <taxon>Agaricomycetidae</taxon>
        <taxon>Agaricales</taxon>
        <taxon>Agaricineae</taxon>
        <taxon>Agaricaceae</taxon>
        <taxon>Leucocoprinus</taxon>
    </lineage>
</organism>
<dbReference type="GO" id="GO:0006914">
    <property type="term" value="P:autophagy"/>
    <property type="evidence" value="ECO:0007669"/>
    <property type="project" value="TreeGrafter"/>
</dbReference>
<dbReference type="PANTHER" id="PTHR12894:SF49">
    <property type="entry name" value="VAM6_VPS39-LIKE PROTEIN"/>
    <property type="match status" value="1"/>
</dbReference>
<dbReference type="PANTHER" id="PTHR12894">
    <property type="entry name" value="CNH DOMAIN CONTAINING"/>
    <property type="match status" value="1"/>
</dbReference>
<dbReference type="AlphaFoldDB" id="A0AAD5YUY8"/>
<dbReference type="InterPro" id="IPR000547">
    <property type="entry name" value="Clathrin_H-chain/VPS_repeat"/>
</dbReference>
<dbReference type="PROSITE" id="PS50236">
    <property type="entry name" value="CHCR"/>
    <property type="match status" value="1"/>
</dbReference>
<comment type="caution">
    <text evidence="7">The sequence shown here is derived from an EMBL/GenBank/DDBJ whole genome shotgun (WGS) entry which is preliminary data.</text>
</comment>
<evidence type="ECO:0000256" key="5">
    <source>
        <dbReference type="SAM" id="MobiDB-lite"/>
    </source>
</evidence>
<feature type="region of interest" description="Disordered" evidence="5">
    <location>
        <begin position="560"/>
        <end position="603"/>
    </location>
</feature>
<accession>A0AAD5YUY8</accession>
<feature type="repeat" description="CHCR" evidence="4">
    <location>
        <begin position="847"/>
        <end position="1010"/>
    </location>
</feature>
<feature type="compositionally biased region" description="Basic and acidic residues" evidence="5">
    <location>
        <begin position="593"/>
        <end position="603"/>
    </location>
</feature>
<dbReference type="EMBL" id="JANIEX010000100">
    <property type="protein sequence ID" value="KAJ3573523.1"/>
    <property type="molecule type" value="Genomic_DNA"/>
</dbReference>
<dbReference type="InterPro" id="IPR032914">
    <property type="entry name" value="Vam6/VPS39/TRAP1"/>
</dbReference>
<comment type="similarity">
    <text evidence="3">Belongs to the VAM6/VPS39 family.</text>
</comment>
<dbReference type="Pfam" id="PF00780">
    <property type="entry name" value="CNH"/>
    <property type="match status" value="1"/>
</dbReference>
<feature type="region of interest" description="Disordered" evidence="5">
    <location>
        <begin position="121"/>
        <end position="160"/>
    </location>
</feature>
<evidence type="ECO:0000256" key="3">
    <source>
        <dbReference type="ARBA" id="ARBA00038201"/>
    </source>
</evidence>
<keyword evidence="8" id="KW-1185">Reference proteome</keyword>
<sequence>MAPFSAPRAVISGLKEKAESLYHYGDRLYVGTSTGNLHIYEVTTTRDESGTEEQTATLLETKKSLVRRAIDQLGYIKEINSLVVLSEMVVTLFPLPGFAPPTPLVKAKAAFSFGVHTGVQHTPPTSASASSQPTTSEKKLASSPTPTPSATATSLPTSSSIPKEAATFDTAKAAVSIPSVVTQLMVGCRRKVVIYTWKDGEAQEVKETTLPHSPRAISWLSSEIVGFAYAPDYALFSIPSMSIIDVTLPLPAATSTGMGAFSGLTGYMTLGLGAKAKPTIAPVGEGEVVIAKDNEGIFVGKDGRPSRERNIEWVASPDEIAYIRPYMFSVFPSGTVPTQILGGSTESVAPTSAAGAPTSQPLPTMIPTSVVQSRSSISSHISQVFPIPFSSPTSPTTSPTNAPADETASITTTATAVQPTAAQNAIIRIPLGASSTKSPLYLITTPTDRAAATAEGSSIWQISMRPWTDQIDELVLGGYYADALQLLDVIDDSALLDKEQRRLRIRALNAVSQFRAGKFDEAIDTFFKLDLNPAKVIALYPETVSGRMVVPQREWIQLYGGPAPPQIDEVPPASPTSPPTSPAPSGNAAGEGDDGHADPKHERSPAELLDAVVHAGAVAGSSVAVGAMKRLKGTGLGLLSGAAHQEKDDDTVSVHSTRRGPVRDETHRSIETLTGYLVDRRTKLGAALASVNITPQNQYDEFKPLSEIPVPELFALPDAPLSALTPEELLRFAQIVDTALYKSYIVIRPGLLSSFCRLPNWCEVSEVEEALRGHQRFLELKDLYYGKKMHAKALQLLRDLSEKETDTEDKLRPSITYLQKLGPEYLDHIFQFSRWIFETDADMAFEIFLSEDVELPHQAVANYLESIDPKICAKYLEFIIDERQEESPAFHDRLAELYINMTLTAKRRNEDSTRKEVYGKLLAYLNTNERIGVERMYGLLSPTDLYEARAILLGRLGRHDQALELYVYRLHDYLKAEEYCKRIYQPNSPTSSVYLTLLRIYLRPNTKQTQASTADLLQPALELISRHNPRLDPVETLNLLPPLVTAHDVHAFLLEALRAPVFDTRVIRYISKARGDVVARRLMALQSRKVKVTDSRICPQCHKRIGNSVIAVHAPRGEVTHYQCREAFSRKLNDSRV</sequence>
<reference evidence="7" key="1">
    <citation type="submission" date="2022-07" db="EMBL/GenBank/DDBJ databases">
        <title>Genome Sequence of Leucocoprinus birnbaumii.</title>
        <authorList>
            <person name="Buettner E."/>
        </authorList>
    </citation>
    <scope>NUCLEOTIDE SEQUENCE</scope>
    <source>
        <strain evidence="7">VT141</strain>
    </source>
</reference>
<dbReference type="GO" id="GO:0000329">
    <property type="term" value="C:fungal-type vacuole membrane"/>
    <property type="evidence" value="ECO:0007669"/>
    <property type="project" value="TreeGrafter"/>
</dbReference>
<keyword evidence="2" id="KW-0472">Membrane</keyword>
<dbReference type="Pfam" id="PF10367">
    <property type="entry name" value="zf-Vps39_C"/>
    <property type="match status" value="1"/>
</dbReference>
<protein>
    <recommendedName>
        <fullName evidence="6">CNH domain-containing protein</fullName>
    </recommendedName>
</protein>
<feature type="compositionally biased region" description="Low complexity" evidence="5">
    <location>
        <begin position="122"/>
        <end position="160"/>
    </location>
</feature>
<dbReference type="Proteomes" id="UP001213000">
    <property type="component" value="Unassembled WGS sequence"/>
</dbReference>
<dbReference type="Pfam" id="PF10366">
    <property type="entry name" value="Vps39_1"/>
    <property type="match status" value="1"/>
</dbReference>
<name>A0AAD5YUY8_9AGAR</name>
<evidence type="ECO:0000256" key="4">
    <source>
        <dbReference type="PROSITE-ProRule" id="PRU01006"/>
    </source>
</evidence>
<dbReference type="GO" id="GO:0006886">
    <property type="term" value="P:intracellular protein transport"/>
    <property type="evidence" value="ECO:0007669"/>
    <property type="project" value="UniProtKB-UniRule"/>
</dbReference>
<dbReference type="GO" id="GO:0034058">
    <property type="term" value="P:endosomal vesicle fusion"/>
    <property type="evidence" value="ECO:0007669"/>
    <property type="project" value="TreeGrafter"/>
</dbReference>
<dbReference type="InterPro" id="IPR019453">
    <property type="entry name" value="VPS39/TGFA1_Znf"/>
</dbReference>
<evidence type="ECO:0000313" key="8">
    <source>
        <dbReference type="Proteomes" id="UP001213000"/>
    </source>
</evidence>
<feature type="region of interest" description="Disordered" evidence="5">
    <location>
        <begin position="643"/>
        <end position="663"/>
    </location>
</feature>
<evidence type="ECO:0000256" key="1">
    <source>
        <dbReference type="ARBA" id="ARBA00004184"/>
    </source>
</evidence>